<dbReference type="Gene3D" id="3.30.70.270">
    <property type="match status" value="1"/>
</dbReference>
<dbReference type="PROSITE" id="PS50883">
    <property type="entry name" value="EAL"/>
    <property type="match status" value="1"/>
</dbReference>
<keyword evidence="1" id="KW-1133">Transmembrane helix</keyword>
<gene>
    <name evidence="4" type="ORF">ACFOWX_07875</name>
</gene>
<feature type="transmembrane region" description="Helical" evidence="1">
    <location>
        <begin position="35"/>
        <end position="54"/>
    </location>
</feature>
<keyword evidence="1" id="KW-0472">Membrane</keyword>
<dbReference type="SMART" id="SM00052">
    <property type="entry name" value="EAL"/>
    <property type="match status" value="1"/>
</dbReference>
<comment type="caution">
    <text evidence="4">The sequence shown here is derived from an EMBL/GenBank/DDBJ whole genome shotgun (WGS) entry which is preliminary data.</text>
</comment>
<dbReference type="CDD" id="cd01948">
    <property type="entry name" value="EAL"/>
    <property type="match status" value="1"/>
</dbReference>
<feature type="transmembrane region" description="Helical" evidence="1">
    <location>
        <begin position="60"/>
        <end position="80"/>
    </location>
</feature>
<dbReference type="EMBL" id="JBHSDH010000013">
    <property type="protein sequence ID" value="MFC4292331.1"/>
    <property type="molecule type" value="Genomic_DNA"/>
</dbReference>
<feature type="domain" description="GGDEF" evidence="3">
    <location>
        <begin position="251"/>
        <end position="384"/>
    </location>
</feature>
<dbReference type="Pfam" id="PF00563">
    <property type="entry name" value="EAL"/>
    <property type="match status" value="1"/>
</dbReference>
<dbReference type="InterPro" id="IPR043128">
    <property type="entry name" value="Rev_trsase/Diguanyl_cyclase"/>
</dbReference>
<evidence type="ECO:0000259" key="3">
    <source>
        <dbReference type="PROSITE" id="PS50887"/>
    </source>
</evidence>
<accession>A0ABV8RJ19</accession>
<dbReference type="SUPFAM" id="SSF55073">
    <property type="entry name" value="Nucleotide cyclase"/>
    <property type="match status" value="1"/>
</dbReference>
<dbReference type="Proteomes" id="UP001595887">
    <property type="component" value="Unassembled WGS sequence"/>
</dbReference>
<reference evidence="5" key="1">
    <citation type="journal article" date="2019" name="Int. J. Syst. Evol. Microbiol.">
        <title>The Global Catalogue of Microorganisms (GCM) 10K type strain sequencing project: providing services to taxonomists for standard genome sequencing and annotation.</title>
        <authorList>
            <consortium name="The Broad Institute Genomics Platform"/>
            <consortium name="The Broad Institute Genome Sequencing Center for Infectious Disease"/>
            <person name="Wu L."/>
            <person name="Ma J."/>
        </authorList>
    </citation>
    <scope>NUCLEOTIDE SEQUENCE [LARGE SCALE GENOMIC DNA]</scope>
    <source>
        <strain evidence="5">CECT 8531</strain>
    </source>
</reference>
<protein>
    <submittedName>
        <fullName evidence="4">Bifunctional diguanylate cyclase/phosphodiesterase</fullName>
    </submittedName>
</protein>
<feature type="transmembrane region" description="Helical" evidence="1">
    <location>
        <begin position="101"/>
        <end position="122"/>
    </location>
</feature>
<feature type="domain" description="EAL" evidence="2">
    <location>
        <begin position="393"/>
        <end position="643"/>
    </location>
</feature>
<dbReference type="RefSeq" id="WP_381422933.1">
    <property type="nucleotide sequence ID" value="NZ_JBHSDH010000013.1"/>
</dbReference>
<evidence type="ECO:0000259" key="2">
    <source>
        <dbReference type="PROSITE" id="PS50883"/>
    </source>
</evidence>
<proteinExistence type="predicted"/>
<evidence type="ECO:0000313" key="5">
    <source>
        <dbReference type="Proteomes" id="UP001595887"/>
    </source>
</evidence>
<keyword evidence="5" id="KW-1185">Reference proteome</keyword>
<name>A0ABV8RJ19_9SPHN</name>
<evidence type="ECO:0000256" key="1">
    <source>
        <dbReference type="SAM" id="Phobius"/>
    </source>
</evidence>
<dbReference type="Gene3D" id="3.20.20.450">
    <property type="entry name" value="EAL domain"/>
    <property type="match status" value="1"/>
</dbReference>
<dbReference type="InterPro" id="IPR000160">
    <property type="entry name" value="GGDEF_dom"/>
</dbReference>
<dbReference type="CDD" id="cd01949">
    <property type="entry name" value="GGDEF"/>
    <property type="match status" value="1"/>
</dbReference>
<dbReference type="SMART" id="SM00267">
    <property type="entry name" value="GGDEF"/>
    <property type="match status" value="1"/>
</dbReference>
<dbReference type="PROSITE" id="PS50887">
    <property type="entry name" value="GGDEF"/>
    <property type="match status" value="1"/>
</dbReference>
<keyword evidence="1" id="KW-0812">Transmembrane</keyword>
<dbReference type="InterPro" id="IPR052155">
    <property type="entry name" value="Biofilm_reg_signaling"/>
</dbReference>
<feature type="transmembrane region" description="Helical" evidence="1">
    <location>
        <begin position="177"/>
        <end position="196"/>
    </location>
</feature>
<dbReference type="InterPro" id="IPR035919">
    <property type="entry name" value="EAL_sf"/>
</dbReference>
<organism evidence="4 5">
    <name type="scientific">Sphingorhabdus arenilitoris</name>
    <dbReference type="NCBI Taxonomy" id="1490041"/>
    <lineage>
        <taxon>Bacteria</taxon>
        <taxon>Pseudomonadati</taxon>
        <taxon>Pseudomonadota</taxon>
        <taxon>Alphaproteobacteria</taxon>
        <taxon>Sphingomonadales</taxon>
        <taxon>Sphingomonadaceae</taxon>
        <taxon>Sphingorhabdus</taxon>
    </lineage>
</organism>
<dbReference type="PANTHER" id="PTHR44757">
    <property type="entry name" value="DIGUANYLATE CYCLASE DGCP"/>
    <property type="match status" value="1"/>
</dbReference>
<sequence length="652" mass="71929">MAIGQYLERARDALGLQRASDELVREQFRWLSRQIPVLYAIMFVNSLFMAFAVLEGAGPVMAFAFPAFTAPIMLGRLLLWRHRAASLEGRSVAQMRKALRGIIFAAAGVAILLGSWAVMIMWSVPAQYYAFIPLFTILSTITCAYCLMALPAATYAVILTGSFYITLAMSLTGDVMMMGMAANMLLVALLVIYMVANQFAQMSRIVASRSLMLEQRAYANRLAHHDQLTNMPNRRAFMDALNRIRTQRPEKPVAVAMIDMNGFKPINDTYGHAAGDRLLINAGQCLTAVVGKDGIVARLGGDEFAVLFPRPQGPEWVKAKVQHMLRELGKPINLGEHEIRLGAAFGIAMKTEMPDDPMEMMVHADIALYEAKNSKSSAMSVFEGNMEERVRRRTMIEQALSDDMQMAGITLNFQPIFALKTGDHVGFEALARWEHPVLGTIAASDFVTAAERSGLATKLTVHLFREALKTARQWPGNSRLSFNLSGSGLGTSNLDTILPAMLSEMQFDPSRLCVEVTETALLSNPEVAQRVLGKLQAIGVRIALDDFGAGYASIGYLQQMRFDDIKLDGSLISQIVYDARARDLLIGVLHLCKAVNADVTAEMVENVEQLTLLKALPIENVQGYLLGRPVPDFDTMEPDPSNAAVRKHLFMR</sequence>
<dbReference type="NCBIfam" id="TIGR00254">
    <property type="entry name" value="GGDEF"/>
    <property type="match status" value="1"/>
</dbReference>
<dbReference type="InterPro" id="IPR029787">
    <property type="entry name" value="Nucleotide_cyclase"/>
</dbReference>
<dbReference type="SUPFAM" id="SSF141868">
    <property type="entry name" value="EAL domain-like"/>
    <property type="match status" value="1"/>
</dbReference>
<dbReference type="InterPro" id="IPR001633">
    <property type="entry name" value="EAL_dom"/>
</dbReference>
<dbReference type="Pfam" id="PF00990">
    <property type="entry name" value="GGDEF"/>
    <property type="match status" value="1"/>
</dbReference>
<dbReference type="PANTHER" id="PTHR44757:SF2">
    <property type="entry name" value="BIOFILM ARCHITECTURE MAINTENANCE PROTEIN MBAA"/>
    <property type="match status" value="1"/>
</dbReference>
<evidence type="ECO:0000313" key="4">
    <source>
        <dbReference type="EMBL" id="MFC4292331.1"/>
    </source>
</evidence>